<gene>
    <name evidence="2" type="ORF">EG850_10050</name>
</gene>
<keyword evidence="1" id="KW-0812">Transmembrane</keyword>
<dbReference type="OrthoDB" id="4965215at2"/>
<dbReference type="AlphaFoldDB" id="A0A3P3VX84"/>
<keyword evidence="1" id="KW-1133">Transmembrane helix</keyword>
<dbReference type="EMBL" id="RQVS01000012">
    <property type="protein sequence ID" value="RRJ86059.1"/>
    <property type="molecule type" value="Genomic_DNA"/>
</dbReference>
<accession>A0A3P3VX84</accession>
<dbReference type="RefSeq" id="WP_124973068.1">
    <property type="nucleotide sequence ID" value="NZ_RQVS01000012.1"/>
</dbReference>
<comment type="caution">
    <text evidence="2">The sequence shown here is derived from an EMBL/GenBank/DDBJ whole genome shotgun (WGS) entry which is preliminary data.</text>
</comment>
<reference evidence="2 3" key="1">
    <citation type="submission" date="2018-11" db="EMBL/GenBank/DDBJ databases">
        <title>YIM 102482-1 draft genome.</title>
        <authorList>
            <person name="Li G."/>
            <person name="Jiang Y."/>
        </authorList>
    </citation>
    <scope>NUCLEOTIDE SEQUENCE [LARGE SCALE GENOMIC DNA]</scope>
    <source>
        <strain evidence="2 3">YIM 102482-1</strain>
    </source>
</reference>
<sequence>MSEGIKGIPAATDGLGVKLAYGERIELGNEQVVPVAMWAGGGGQGVDDHNQSGSGFGGVSVPVGVYVSDAYGVRFRPNLIALVCAVTPLVWVTSRAVIRLIKTLKR</sequence>
<keyword evidence="3" id="KW-1185">Reference proteome</keyword>
<proteinExistence type="predicted"/>
<keyword evidence="1" id="KW-0472">Membrane</keyword>
<organism evidence="2 3">
    <name type="scientific">Gulosibacter macacae</name>
    <dbReference type="NCBI Taxonomy" id="2488791"/>
    <lineage>
        <taxon>Bacteria</taxon>
        <taxon>Bacillati</taxon>
        <taxon>Actinomycetota</taxon>
        <taxon>Actinomycetes</taxon>
        <taxon>Micrococcales</taxon>
        <taxon>Microbacteriaceae</taxon>
        <taxon>Gulosibacter</taxon>
    </lineage>
</organism>
<dbReference type="Proteomes" id="UP000274391">
    <property type="component" value="Unassembled WGS sequence"/>
</dbReference>
<evidence type="ECO:0000313" key="3">
    <source>
        <dbReference type="Proteomes" id="UP000274391"/>
    </source>
</evidence>
<name>A0A3P3VX84_9MICO</name>
<evidence type="ECO:0000313" key="2">
    <source>
        <dbReference type="EMBL" id="RRJ86059.1"/>
    </source>
</evidence>
<feature type="transmembrane region" description="Helical" evidence="1">
    <location>
        <begin position="79"/>
        <end position="98"/>
    </location>
</feature>
<protein>
    <submittedName>
        <fullName evidence="2">Uncharacterized protein</fullName>
    </submittedName>
</protein>
<evidence type="ECO:0000256" key="1">
    <source>
        <dbReference type="SAM" id="Phobius"/>
    </source>
</evidence>